<keyword evidence="3" id="KW-1185">Reference proteome</keyword>
<evidence type="ECO:0000313" key="2">
    <source>
        <dbReference type="EMBL" id="GAA4139166.1"/>
    </source>
</evidence>
<dbReference type="EMBL" id="BAABDO010000029">
    <property type="protein sequence ID" value="GAA4139166.1"/>
    <property type="molecule type" value="Genomic_DNA"/>
</dbReference>
<keyword evidence="1" id="KW-0472">Membrane</keyword>
<feature type="transmembrane region" description="Helical" evidence="1">
    <location>
        <begin position="107"/>
        <end position="125"/>
    </location>
</feature>
<feature type="transmembrane region" description="Helical" evidence="1">
    <location>
        <begin position="313"/>
        <end position="332"/>
    </location>
</feature>
<protein>
    <recommendedName>
        <fullName evidence="4">DUF2029 domain-containing protein</fullName>
    </recommendedName>
</protein>
<feature type="transmembrane region" description="Helical" evidence="1">
    <location>
        <begin position="27"/>
        <end position="55"/>
    </location>
</feature>
<evidence type="ECO:0008006" key="4">
    <source>
        <dbReference type="Google" id="ProtNLM"/>
    </source>
</evidence>
<organism evidence="2 3">
    <name type="scientific">Actinomadura keratinilytica</name>
    <dbReference type="NCBI Taxonomy" id="547461"/>
    <lineage>
        <taxon>Bacteria</taxon>
        <taxon>Bacillati</taxon>
        <taxon>Actinomycetota</taxon>
        <taxon>Actinomycetes</taxon>
        <taxon>Streptosporangiales</taxon>
        <taxon>Thermomonosporaceae</taxon>
        <taxon>Actinomadura</taxon>
    </lineage>
</organism>
<proteinExistence type="predicted"/>
<gene>
    <name evidence="2" type="ORF">GCM10022416_25200</name>
</gene>
<feature type="transmembrane region" description="Helical" evidence="1">
    <location>
        <begin position="364"/>
        <end position="383"/>
    </location>
</feature>
<feature type="transmembrane region" description="Helical" evidence="1">
    <location>
        <begin position="403"/>
        <end position="421"/>
    </location>
</feature>
<sequence>MLILTGRFGDRGAAAAAGGRRGRVTGLLGLGLLGIGAAVFAAGMAAGPSGLVAHWGPDGPFLHWAAEPSRSTVTLMGRGAALCAGLGVVLVLWALRRGWSGVRPRVLLLAGALTAVLFALLPPSGSIDILNYAIYGRITDLGLDPYVTTPNELRSTGDPVGLLRPRAWAKQPTVYGPVATAAHALAAHLGGASMGWIVFWLKIGHLVAFLATAVMIDRLSGPEPAARVRAAVLWTANPLALFWMVASGHVDVLAAALLTGAVLLLAGRVRAGGAELGRGLAAGALAGAAVAAKVTFLFPVLGLALACLRRPRAVAAGALGAAATVAIGYLAAGRTAIASLTQRMAHDSDLFLPIPGLLRDRPTVYSATILLSTLATAAVLWWRLHRDTPPAAGRDLPLDARPLIAFAIACVVMSPVQYPWYDAAFLPLLVLLPLTRFDEALVVRGAVLSAVLLPGIGTPPSQYEAARVAVLLFSAALAVLCLFTVRPRTPAPADRVPGTGARGWQAHRG</sequence>
<keyword evidence="1" id="KW-1133">Transmembrane helix</keyword>
<accession>A0ABP7YP92</accession>
<comment type="caution">
    <text evidence="2">The sequence shown here is derived from an EMBL/GenBank/DDBJ whole genome shotgun (WGS) entry which is preliminary data.</text>
</comment>
<reference evidence="3" key="1">
    <citation type="journal article" date="2019" name="Int. J. Syst. Evol. Microbiol.">
        <title>The Global Catalogue of Microorganisms (GCM) 10K type strain sequencing project: providing services to taxonomists for standard genome sequencing and annotation.</title>
        <authorList>
            <consortium name="The Broad Institute Genomics Platform"/>
            <consortium name="The Broad Institute Genome Sequencing Center for Infectious Disease"/>
            <person name="Wu L."/>
            <person name="Ma J."/>
        </authorList>
    </citation>
    <scope>NUCLEOTIDE SEQUENCE [LARGE SCALE GENOMIC DNA]</scope>
    <source>
        <strain evidence="3">JCM 17316</strain>
    </source>
</reference>
<dbReference type="RefSeq" id="WP_345020794.1">
    <property type="nucleotide sequence ID" value="NZ_BAABDO010000029.1"/>
</dbReference>
<feature type="transmembrane region" description="Helical" evidence="1">
    <location>
        <begin position="75"/>
        <end position="95"/>
    </location>
</feature>
<name>A0ABP7YP92_9ACTN</name>
<dbReference type="Pfam" id="PF26314">
    <property type="entry name" value="MptA_B_family"/>
    <property type="match status" value="1"/>
</dbReference>
<evidence type="ECO:0000256" key="1">
    <source>
        <dbReference type="SAM" id="Phobius"/>
    </source>
</evidence>
<keyword evidence="1" id="KW-0812">Transmembrane</keyword>
<dbReference type="Proteomes" id="UP001500266">
    <property type="component" value="Unassembled WGS sequence"/>
</dbReference>
<feature type="transmembrane region" description="Helical" evidence="1">
    <location>
        <begin position="281"/>
        <end position="301"/>
    </location>
</feature>
<feature type="transmembrane region" description="Helical" evidence="1">
    <location>
        <begin position="465"/>
        <end position="485"/>
    </location>
</feature>
<evidence type="ECO:0000313" key="3">
    <source>
        <dbReference type="Proteomes" id="UP001500266"/>
    </source>
</evidence>